<evidence type="ECO:0000256" key="2">
    <source>
        <dbReference type="ARBA" id="ARBA00022747"/>
    </source>
</evidence>
<dbReference type="Proteomes" id="UP000621516">
    <property type="component" value="Unassembled WGS sequence"/>
</dbReference>
<dbReference type="InterPro" id="IPR052021">
    <property type="entry name" value="Type-I_RS_S_subunit"/>
</dbReference>
<feature type="coiled-coil region" evidence="4">
    <location>
        <begin position="153"/>
        <end position="180"/>
    </location>
</feature>
<dbReference type="PANTHER" id="PTHR30408">
    <property type="entry name" value="TYPE-1 RESTRICTION ENZYME ECOKI SPECIFICITY PROTEIN"/>
    <property type="match status" value="1"/>
</dbReference>
<feature type="coiled-coil region" evidence="4">
    <location>
        <begin position="344"/>
        <end position="378"/>
    </location>
</feature>
<dbReference type="Pfam" id="PF01420">
    <property type="entry name" value="Methylase_S"/>
    <property type="match status" value="2"/>
</dbReference>
<dbReference type="Gene3D" id="1.10.287.1120">
    <property type="entry name" value="Bipartite methylase S protein"/>
    <property type="match status" value="1"/>
</dbReference>
<proteinExistence type="inferred from homology"/>
<keyword evidence="4" id="KW-0175">Coiled coil</keyword>
<dbReference type="GO" id="GO:0004519">
    <property type="term" value="F:endonuclease activity"/>
    <property type="evidence" value="ECO:0007669"/>
    <property type="project" value="UniProtKB-KW"/>
</dbReference>
<dbReference type="RefSeq" id="WP_188223729.1">
    <property type="nucleotide sequence ID" value="NZ_JACVXD010000005.1"/>
</dbReference>
<evidence type="ECO:0000313" key="6">
    <source>
        <dbReference type="EMBL" id="MBD0824428.1"/>
    </source>
</evidence>
<reference evidence="6 7" key="1">
    <citation type="journal article" date="2018" name="J. Microbiol.">
        <title>Aestuariibaculum marinum sp. nov., a marine bacterium isolated from seawater in South Korea.</title>
        <authorList>
            <person name="Choi J."/>
            <person name="Lee D."/>
            <person name="Jang J.H."/>
            <person name="Cha S."/>
            <person name="Seo T."/>
        </authorList>
    </citation>
    <scope>NUCLEOTIDE SEQUENCE [LARGE SCALE GENOMIC DNA]</scope>
    <source>
        <strain evidence="6 7">IP7</strain>
    </source>
</reference>
<evidence type="ECO:0000256" key="4">
    <source>
        <dbReference type="SAM" id="Coils"/>
    </source>
</evidence>
<dbReference type="PANTHER" id="PTHR30408:SF12">
    <property type="entry name" value="TYPE I RESTRICTION ENZYME MJAVIII SPECIFICITY SUBUNIT"/>
    <property type="match status" value="1"/>
</dbReference>
<name>A0A8J6UBR2_9FLAO</name>
<dbReference type="SUPFAM" id="SSF116734">
    <property type="entry name" value="DNA methylase specificity domain"/>
    <property type="match status" value="2"/>
</dbReference>
<keyword evidence="7" id="KW-1185">Reference proteome</keyword>
<accession>A0A8J6UBR2</accession>
<dbReference type="AlphaFoldDB" id="A0A8J6UBR2"/>
<comment type="caution">
    <text evidence="6">The sequence shown here is derived from an EMBL/GenBank/DDBJ whole genome shotgun (WGS) entry which is preliminary data.</text>
</comment>
<dbReference type="Gene3D" id="3.90.220.20">
    <property type="entry name" value="DNA methylase specificity domains"/>
    <property type="match status" value="2"/>
</dbReference>
<keyword evidence="6" id="KW-0378">Hydrolase</keyword>
<keyword evidence="6" id="KW-0255">Endonuclease</keyword>
<dbReference type="EMBL" id="JACVXD010000005">
    <property type="protein sequence ID" value="MBD0824428.1"/>
    <property type="molecule type" value="Genomic_DNA"/>
</dbReference>
<dbReference type="InterPro" id="IPR044946">
    <property type="entry name" value="Restrct_endonuc_typeI_TRD_sf"/>
</dbReference>
<dbReference type="GO" id="GO:0003677">
    <property type="term" value="F:DNA binding"/>
    <property type="evidence" value="ECO:0007669"/>
    <property type="project" value="UniProtKB-KW"/>
</dbReference>
<dbReference type="CDD" id="cd17515">
    <property type="entry name" value="RMtype1_S_MjaORF132P_Sau1132ORF3780P-TRD1-CR1_like"/>
    <property type="match status" value="2"/>
</dbReference>
<organism evidence="6 7">
    <name type="scientific">Aestuariibaculum marinum</name>
    <dbReference type="NCBI Taxonomy" id="2683592"/>
    <lineage>
        <taxon>Bacteria</taxon>
        <taxon>Pseudomonadati</taxon>
        <taxon>Bacteroidota</taxon>
        <taxon>Flavobacteriia</taxon>
        <taxon>Flavobacteriales</taxon>
        <taxon>Flavobacteriaceae</taxon>
    </lineage>
</organism>
<gene>
    <name evidence="6" type="ORF">ICJ85_10415</name>
</gene>
<evidence type="ECO:0000256" key="3">
    <source>
        <dbReference type="ARBA" id="ARBA00023125"/>
    </source>
</evidence>
<evidence type="ECO:0000259" key="5">
    <source>
        <dbReference type="Pfam" id="PF01420"/>
    </source>
</evidence>
<sequence>MQKFTKISDFTQVITGGTPSTRIKEYWEGGEIPWLNSGELNQDIIKSTRNYITELGLNKSAAKLLPKDSVLIALTGATTGVVGYLTFEASANQSVTGILPSENHYPKYLYYYLKSIRPKVMDDAYGGGQPHISQKYVKDIKIPLPDLATQKRIAQILDDAAALRDKTKQLLEEYDKLAQSIFLDMFGDPVTNPRNLTKVKLGQLGNWQSGGTPSRKNSSYYQGKIPWLSSGELERMYISDSREHITQEAVAGSAAKIIERGSLLLGMYDTAALKSTINVAPLTCNQAIAFSKLNESKVNTVYVYYIIQIGKAYYRRLQRGVRQKNLNLSMIKSLEILYPPIELQNQFAEKIELIEQQKELAKQELQQTEDLFNCLLQKAFKGEL</sequence>
<keyword evidence="2" id="KW-0680">Restriction system</keyword>
<evidence type="ECO:0000313" key="7">
    <source>
        <dbReference type="Proteomes" id="UP000621516"/>
    </source>
</evidence>
<dbReference type="InterPro" id="IPR000055">
    <property type="entry name" value="Restrct_endonuc_typeI_TRD"/>
</dbReference>
<keyword evidence="6" id="KW-0540">Nuclease</keyword>
<evidence type="ECO:0000256" key="1">
    <source>
        <dbReference type="ARBA" id="ARBA00010923"/>
    </source>
</evidence>
<feature type="domain" description="Type I restriction modification DNA specificity" evidence="5">
    <location>
        <begin position="194"/>
        <end position="367"/>
    </location>
</feature>
<comment type="similarity">
    <text evidence="1">Belongs to the type-I restriction system S methylase family.</text>
</comment>
<dbReference type="GO" id="GO:0009307">
    <property type="term" value="P:DNA restriction-modification system"/>
    <property type="evidence" value="ECO:0007669"/>
    <property type="project" value="UniProtKB-KW"/>
</dbReference>
<protein>
    <submittedName>
        <fullName evidence="6">Restriction endonuclease subunit S</fullName>
    </submittedName>
</protein>
<keyword evidence="3" id="KW-0238">DNA-binding</keyword>
<feature type="domain" description="Type I restriction modification DNA specificity" evidence="5">
    <location>
        <begin position="4"/>
        <end position="171"/>
    </location>
</feature>